<dbReference type="OrthoDB" id="2095648at2759"/>
<dbReference type="EMBL" id="CCYA01000248">
    <property type="protein sequence ID" value="CEH14799.1"/>
    <property type="molecule type" value="Genomic_DNA"/>
</dbReference>
<sequence length="306" mass="35082">MSTRHAMSLHHSDRRSLDVLRGHNQRGDSLIAAPMDMQSKEFDLPAEIISKIIAFIGAKTILRARAVCHKWNHLIARSEQLWRVVAVEWGLIPHIDAPLPSPGTRQSQCDGQALLESSGFFSSFQFFKSLCREYLALTNTWINPRLHHYLNDCKPGREDLLPRGGFGPRTDRRSDLAFRFAAATQSGHINLFCIDVSQRAFHLQSLHMIRCVKRILQWSRTLQQLMTPRRSLVTEPLALDWDLLSLDMGFVAVWNGQVDAACRVEVWKEQETSAYVKHTELTLPRQSAGRLLKLHLHYPFCGVLWR</sequence>
<keyword evidence="3" id="KW-1185">Reference proteome</keyword>
<name>A0A0P1BGY0_9BASI</name>
<dbReference type="SMART" id="SM00256">
    <property type="entry name" value="FBOX"/>
    <property type="match status" value="1"/>
</dbReference>
<dbReference type="AlphaFoldDB" id="A0A0P1BGY0"/>
<dbReference type="Proteomes" id="UP000054845">
    <property type="component" value="Unassembled WGS sequence"/>
</dbReference>
<evidence type="ECO:0000313" key="2">
    <source>
        <dbReference type="EMBL" id="CEH14799.1"/>
    </source>
</evidence>
<dbReference type="InterPro" id="IPR001810">
    <property type="entry name" value="F-box_dom"/>
</dbReference>
<dbReference type="SUPFAM" id="SSF81383">
    <property type="entry name" value="F-box domain"/>
    <property type="match status" value="1"/>
</dbReference>
<dbReference type="Gene3D" id="3.80.10.10">
    <property type="entry name" value="Ribonuclease Inhibitor"/>
    <property type="match status" value="1"/>
</dbReference>
<evidence type="ECO:0000259" key="1">
    <source>
        <dbReference type="PROSITE" id="PS50181"/>
    </source>
</evidence>
<accession>A0A0P1BGY0</accession>
<feature type="domain" description="F-box" evidence="1">
    <location>
        <begin position="38"/>
        <end position="85"/>
    </location>
</feature>
<dbReference type="Pfam" id="PF12937">
    <property type="entry name" value="F-box-like"/>
    <property type="match status" value="1"/>
</dbReference>
<dbReference type="InterPro" id="IPR036047">
    <property type="entry name" value="F-box-like_dom_sf"/>
</dbReference>
<dbReference type="InterPro" id="IPR032675">
    <property type="entry name" value="LRR_dom_sf"/>
</dbReference>
<reference evidence="2 3" key="1">
    <citation type="submission" date="2014-09" db="EMBL/GenBank/DDBJ databases">
        <authorList>
            <person name="Magalhaes I.L.F."/>
            <person name="Oliveira U."/>
            <person name="Santos F.R."/>
            <person name="Vidigal T.H.D.A."/>
            <person name="Brescovit A.D."/>
            <person name="Santos A.J."/>
        </authorList>
    </citation>
    <scope>NUCLEOTIDE SEQUENCE [LARGE SCALE GENOMIC DNA]</scope>
</reference>
<organism evidence="2 3">
    <name type="scientific">Ceraceosorus bombacis</name>
    <dbReference type="NCBI Taxonomy" id="401625"/>
    <lineage>
        <taxon>Eukaryota</taxon>
        <taxon>Fungi</taxon>
        <taxon>Dikarya</taxon>
        <taxon>Basidiomycota</taxon>
        <taxon>Ustilaginomycotina</taxon>
        <taxon>Exobasidiomycetes</taxon>
        <taxon>Ceraceosorales</taxon>
        <taxon>Ceraceosoraceae</taxon>
        <taxon>Ceraceosorus</taxon>
    </lineage>
</organism>
<protein>
    <submittedName>
        <fullName evidence="2">F-BOX/LEUCINE RICH REPEAT PROTEIN</fullName>
    </submittedName>
</protein>
<dbReference type="PROSITE" id="PS50181">
    <property type="entry name" value="FBOX"/>
    <property type="match status" value="1"/>
</dbReference>
<proteinExistence type="predicted"/>
<evidence type="ECO:0000313" key="3">
    <source>
        <dbReference type="Proteomes" id="UP000054845"/>
    </source>
</evidence>